<keyword evidence="2" id="KW-1185">Reference proteome</keyword>
<reference evidence="1" key="1">
    <citation type="submission" date="2023-04" db="EMBL/GenBank/DDBJ databases">
        <title>A chromosome-level genome assembly of the parasitoid wasp Eretmocerus hayati.</title>
        <authorList>
            <person name="Zhong Y."/>
            <person name="Liu S."/>
            <person name="Liu Y."/>
        </authorList>
    </citation>
    <scope>NUCLEOTIDE SEQUENCE</scope>
    <source>
        <strain evidence="1">ZJU_SS_LIU_2023</strain>
    </source>
</reference>
<comment type="caution">
    <text evidence="1">The sequence shown here is derived from an EMBL/GenBank/DDBJ whole genome shotgun (WGS) entry which is preliminary data.</text>
</comment>
<dbReference type="EMBL" id="CM056742">
    <property type="protein sequence ID" value="KAJ8677342.1"/>
    <property type="molecule type" value="Genomic_DNA"/>
</dbReference>
<gene>
    <name evidence="1" type="ORF">QAD02_013129</name>
</gene>
<accession>A0ACC2P1T7</accession>
<name>A0ACC2P1T7_9HYME</name>
<proteinExistence type="predicted"/>
<protein>
    <submittedName>
        <fullName evidence="1">Uncharacterized protein</fullName>
    </submittedName>
</protein>
<evidence type="ECO:0000313" key="2">
    <source>
        <dbReference type="Proteomes" id="UP001239111"/>
    </source>
</evidence>
<sequence length="305" mass="33575">MVIEVWSISIIECHVKVERVIVEPKINDGCDAQSSSGEDSLRKDAISNDNEGSSGQRVTEADDSGLGNYTIGSTDQSDDFGDDKDLDQEGYNEEASTSEGVVHARNEELDEPKGALESNSGTAGARTSDGGKARIIDNVKLPVGKKYLFGIPGMPKNKREWLALSPGDREFKAFALQWKTAQKVAGIEMAQMNIAKKLSKMSVCRPDDAESRINKAGAVFEFKDRDKFIEFCEELDANEDKKADVKDFSRRHGGIDGKNTVTKLLKKTMANELALQFSRKGKGSKLPLDKYCIYDIVLGMFIIMS</sequence>
<dbReference type="Proteomes" id="UP001239111">
    <property type="component" value="Chromosome 2"/>
</dbReference>
<evidence type="ECO:0000313" key="1">
    <source>
        <dbReference type="EMBL" id="KAJ8677342.1"/>
    </source>
</evidence>
<organism evidence="1 2">
    <name type="scientific">Eretmocerus hayati</name>
    <dbReference type="NCBI Taxonomy" id="131215"/>
    <lineage>
        <taxon>Eukaryota</taxon>
        <taxon>Metazoa</taxon>
        <taxon>Ecdysozoa</taxon>
        <taxon>Arthropoda</taxon>
        <taxon>Hexapoda</taxon>
        <taxon>Insecta</taxon>
        <taxon>Pterygota</taxon>
        <taxon>Neoptera</taxon>
        <taxon>Endopterygota</taxon>
        <taxon>Hymenoptera</taxon>
        <taxon>Apocrita</taxon>
        <taxon>Proctotrupomorpha</taxon>
        <taxon>Chalcidoidea</taxon>
        <taxon>Aphelinidae</taxon>
        <taxon>Aphelininae</taxon>
        <taxon>Eretmocerus</taxon>
    </lineage>
</organism>